<keyword evidence="1" id="KW-1133">Transmembrane helix</keyword>
<evidence type="ECO:0000313" key="2">
    <source>
        <dbReference type="EMBL" id="SEP08136.1"/>
    </source>
</evidence>
<dbReference type="Proteomes" id="UP000198582">
    <property type="component" value="Unassembled WGS sequence"/>
</dbReference>
<gene>
    <name evidence="2" type="ORF">SAMN04489732_103538</name>
</gene>
<name>A0A1H8UYA1_9PSEU</name>
<sequence length="131" mass="13615">MIVTALAWIALAWLGLASPSGTHPLFYFGLIFLGAGAFALLLSGIGALTSSRIAARQPLPNGVRTLLLAMWLCAIVVDIFGCLIVLAVSGGRGNTTPLSTTALVAVFVTAALTVACATVASFTLRRRLPRF</sequence>
<dbReference type="EMBL" id="FOEF01000003">
    <property type="protein sequence ID" value="SEP08136.1"/>
    <property type="molecule type" value="Genomic_DNA"/>
</dbReference>
<dbReference type="OrthoDB" id="3638537at2"/>
<reference evidence="3" key="1">
    <citation type="submission" date="2016-10" db="EMBL/GenBank/DDBJ databases">
        <authorList>
            <person name="Varghese N."/>
            <person name="Submissions S."/>
        </authorList>
    </citation>
    <scope>NUCLEOTIDE SEQUENCE [LARGE SCALE GENOMIC DNA]</scope>
    <source>
        <strain evidence="3">DSM 44993</strain>
    </source>
</reference>
<feature type="transmembrane region" description="Helical" evidence="1">
    <location>
        <begin position="68"/>
        <end position="90"/>
    </location>
</feature>
<keyword evidence="1" id="KW-0812">Transmembrane</keyword>
<dbReference type="STRING" id="394193.SAMN04489732_103538"/>
<feature type="transmembrane region" description="Helical" evidence="1">
    <location>
        <begin position="27"/>
        <end position="48"/>
    </location>
</feature>
<evidence type="ECO:0000313" key="3">
    <source>
        <dbReference type="Proteomes" id="UP000198582"/>
    </source>
</evidence>
<protein>
    <recommendedName>
        <fullName evidence="4">Transmembrane protein</fullName>
    </recommendedName>
</protein>
<accession>A0A1H8UYA1</accession>
<keyword evidence="1" id="KW-0472">Membrane</keyword>
<feature type="transmembrane region" description="Helical" evidence="1">
    <location>
        <begin position="102"/>
        <end position="124"/>
    </location>
</feature>
<proteinExistence type="predicted"/>
<organism evidence="2 3">
    <name type="scientific">Amycolatopsis saalfeldensis</name>
    <dbReference type="NCBI Taxonomy" id="394193"/>
    <lineage>
        <taxon>Bacteria</taxon>
        <taxon>Bacillati</taxon>
        <taxon>Actinomycetota</taxon>
        <taxon>Actinomycetes</taxon>
        <taxon>Pseudonocardiales</taxon>
        <taxon>Pseudonocardiaceae</taxon>
        <taxon>Amycolatopsis</taxon>
    </lineage>
</organism>
<keyword evidence="3" id="KW-1185">Reference proteome</keyword>
<evidence type="ECO:0008006" key="4">
    <source>
        <dbReference type="Google" id="ProtNLM"/>
    </source>
</evidence>
<evidence type="ECO:0000256" key="1">
    <source>
        <dbReference type="SAM" id="Phobius"/>
    </source>
</evidence>
<dbReference type="AlphaFoldDB" id="A0A1H8UYA1"/>